<comment type="subcellular location">
    <subcellularLocation>
        <location evidence="1">Cell membrane</location>
        <topology evidence="1">Multi-pass membrane protein</topology>
    </subcellularLocation>
</comment>
<feature type="transmembrane region" description="Helical" evidence="6">
    <location>
        <begin position="235"/>
        <end position="253"/>
    </location>
</feature>
<dbReference type="InterPro" id="IPR037185">
    <property type="entry name" value="EmrE-like"/>
</dbReference>
<evidence type="ECO:0000313" key="9">
    <source>
        <dbReference type="Proteomes" id="UP001055105"/>
    </source>
</evidence>
<proteinExistence type="predicted"/>
<protein>
    <submittedName>
        <fullName evidence="8">Membrane protein</fullName>
    </submittedName>
</protein>
<comment type="caution">
    <text evidence="8">The sequence shown here is derived from an EMBL/GenBank/DDBJ whole genome shotgun (WGS) entry which is preliminary data.</text>
</comment>
<feature type="transmembrane region" description="Helical" evidence="6">
    <location>
        <begin position="118"/>
        <end position="138"/>
    </location>
</feature>
<feature type="domain" description="EamA" evidence="7">
    <location>
        <begin position="31"/>
        <end position="162"/>
    </location>
</feature>
<accession>A0AA37KPL1</accession>
<dbReference type="Proteomes" id="UP001055105">
    <property type="component" value="Unassembled WGS sequence"/>
</dbReference>
<evidence type="ECO:0000256" key="2">
    <source>
        <dbReference type="ARBA" id="ARBA00022475"/>
    </source>
</evidence>
<dbReference type="InterPro" id="IPR050638">
    <property type="entry name" value="AA-Vitamin_Transporters"/>
</dbReference>
<evidence type="ECO:0000256" key="3">
    <source>
        <dbReference type="ARBA" id="ARBA00022692"/>
    </source>
</evidence>
<name>A0AA37KPL1_9BACT</name>
<keyword evidence="4 6" id="KW-1133">Transmembrane helix</keyword>
<feature type="transmembrane region" description="Helical" evidence="6">
    <location>
        <begin position="175"/>
        <end position="195"/>
    </location>
</feature>
<dbReference type="Pfam" id="PF00892">
    <property type="entry name" value="EamA"/>
    <property type="match status" value="2"/>
</dbReference>
<feature type="transmembrane region" description="Helical" evidence="6">
    <location>
        <begin position="207"/>
        <end position="223"/>
    </location>
</feature>
<evidence type="ECO:0000313" key="8">
    <source>
        <dbReference type="EMBL" id="GKI17857.1"/>
    </source>
</evidence>
<dbReference type="PANTHER" id="PTHR32322:SF18">
    <property type="entry name" value="S-ADENOSYLMETHIONINE_S-ADENOSYLHOMOCYSTEINE TRANSPORTER"/>
    <property type="match status" value="1"/>
</dbReference>
<evidence type="ECO:0000256" key="6">
    <source>
        <dbReference type="SAM" id="Phobius"/>
    </source>
</evidence>
<dbReference type="SUPFAM" id="SSF103481">
    <property type="entry name" value="Multidrug resistance efflux transporter EmrE"/>
    <property type="match status" value="2"/>
</dbReference>
<sequence length="330" mass="35893">MAAKGDGGGGRALFLFLGGINPERMNRFKPHIALLICNIVWAMDYPFYNIVLPRYVHPMAMVSGSLIATALFSLVPLLWQKAEKVEKADVRKLIGAALLIGVLRKVFIMYGLSMTSPIDGSIIDTIVPLLVLLLSVLLGMDRFTKLKIAGLVLGMAGAVAVVLAGASSSHQHSHLWGNVMILLCACVTSLYMVWFKRLIAKYRITTVLRWLYCVAAVAALPFGLKEIVHTDYTAIAKHALFPTLFVLTVPTYLPNLMLNYALKSVPATVSSIYTYLQPVLAIAISVGMGLDKLHADTVIFALVIFVGVGLVLRSYSVPPRHVDPPTAAPH</sequence>
<feature type="transmembrane region" description="Helical" evidence="6">
    <location>
        <begin position="293"/>
        <end position="312"/>
    </location>
</feature>
<evidence type="ECO:0000256" key="1">
    <source>
        <dbReference type="ARBA" id="ARBA00004651"/>
    </source>
</evidence>
<keyword evidence="3 6" id="KW-0812">Transmembrane</keyword>
<gene>
    <name evidence="8" type="ORF">CE91St16_07650</name>
</gene>
<dbReference type="PANTHER" id="PTHR32322">
    <property type="entry name" value="INNER MEMBRANE TRANSPORTER"/>
    <property type="match status" value="1"/>
</dbReference>
<feature type="transmembrane region" description="Helical" evidence="6">
    <location>
        <begin position="60"/>
        <end position="79"/>
    </location>
</feature>
<feature type="transmembrane region" description="Helical" evidence="6">
    <location>
        <begin position="265"/>
        <end position="287"/>
    </location>
</feature>
<evidence type="ECO:0000256" key="5">
    <source>
        <dbReference type="ARBA" id="ARBA00023136"/>
    </source>
</evidence>
<feature type="domain" description="EamA" evidence="7">
    <location>
        <begin position="175"/>
        <end position="312"/>
    </location>
</feature>
<feature type="transmembrane region" description="Helical" evidence="6">
    <location>
        <begin position="32"/>
        <end position="48"/>
    </location>
</feature>
<evidence type="ECO:0000256" key="4">
    <source>
        <dbReference type="ARBA" id="ARBA00022989"/>
    </source>
</evidence>
<feature type="transmembrane region" description="Helical" evidence="6">
    <location>
        <begin position="91"/>
        <end position="112"/>
    </location>
</feature>
<dbReference type="EMBL" id="BQOL01000001">
    <property type="protein sequence ID" value="GKI17857.1"/>
    <property type="molecule type" value="Genomic_DNA"/>
</dbReference>
<dbReference type="GO" id="GO:0005886">
    <property type="term" value="C:plasma membrane"/>
    <property type="evidence" value="ECO:0007669"/>
    <property type="project" value="UniProtKB-SubCell"/>
</dbReference>
<feature type="transmembrane region" description="Helical" evidence="6">
    <location>
        <begin position="150"/>
        <end position="169"/>
    </location>
</feature>
<dbReference type="InterPro" id="IPR000620">
    <property type="entry name" value="EamA_dom"/>
</dbReference>
<organism evidence="8 9">
    <name type="scientific">Alistipes finegoldii</name>
    <dbReference type="NCBI Taxonomy" id="214856"/>
    <lineage>
        <taxon>Bacteria</taxon>
        <taxon>Pseudomonadati</taxon>
        <taxon>Bacteroidota</taxon>
        <taxon>Bacteroidia</taxon>
        <taxon>Bacteroidales</taxon>
        <taxon>Rikenellaceae</taxon>
        <taxon>Alistipes</taxon>
    </lineage>
</organism>
<keyword evidence="2" id="KW-1003">Cell membrane</keyword>
<evidence type="ECO:0000259" key="7">
    <source>
        <dbReference type="Pfam" id="PF00892"/>
    </source>
</evidence>
<keyword evidence="5 6" id="KW-0472">Membrane</keyword>
<reference evidence="8" key="1">
    <citation type="submission" date="2022-01" db="EMBL/GenBank/DDBJ databases">
        <title>Novel bile acid biosynthetic pathways are enriched in the microbiome of centenarians.</title>
        <authorList>
            <person name="Sato Y."/>
            <person name="Atarashi K."/>
            <person name="Plichta R.D."/>
            <person name="Arai Y."/>
            <person name="Sasajima S."/>
            <person name="Kearney M.S."/>
            <person name="Suda W."/>
            <person name="Takeshita K."/>
            <person name="Sasaki T."/>
            <person name="Okamoto S."/>
            <person name="Skelly N.A."/>
            <person name="Okamura Y."/>
            <person name="Vlamakis H."/>
            <person name="Li Y."/>
            <person name="Tanoue T."/>
            <person name="Takei H."/>
            <person name="Nittono H."/>
            <person name="Narushima S."/>
            <person name="Irie J."/>
            <person name="Itoh H."/>
            <person name="Moriya K."/>
            <person name="Sugiura Y."/>
            <person name="Suematsu M."/>
            <person name="Moritoki N."/>
            <person name="Shibata S."/>
            <person name="Littman R.D."/>
            <person name="Fischbach A.M."/>
            <person name="Uwamino Y."/>
            <person name="Inoue T."/>
            <person name="Honda A."/>
            <person name="Hattori M."/>
            <person name="Murai T."/>
            <person name="Xavier J.R."/>
            <person name="Hirose N."/>
            <person name="Honda K."/>
        </authorList>
    </citation>
    <scope>NUCLEOTIDE SEQUENCE</scope>
    <source>
        <strain evidence="8">CE91-St16</strain>
    </source>
</reference>
<dbReference type="AlphaFoldDB" id="A0AA37KPL1"/>